<protein>
    <recommendedName>
        <fullName evidence="3">Exonuclease domain-containing protein</fullName>
    </recommendedName>
</protein>
<dbReference type="EMBL" id="VKHS01000391">
    <property type="protein sequence ID" value="MBB0230965.1"/>
    <property type="molecule type" value="Genomic_DNA"/>
</dbReference>
<gene>
    <name evidence="4" type="ORF">FOE67_15940</name>
</gene>
<dbReference type="GO" id="GO:0005829">
    <property type="term" value="C:cytosol"/>
    <property type="evidence" value="ECO:0007669"/>
    <property type="project" value="TreeGrafter"/>
</dbReference>
<dbReference type="SUPFAM" id="SSF53098">
    <property type="entry name" value="Ribonuclease H-like"/>
    <property type="match status" value="1"/>
</dbReference>
<dbReference type="GO" id="GO:0008408">
    <property type="term" value="F:3'-5' exonuclease activity"/>
    <property type="evidence" value="ECO:0007669"/>
    <property type="project" value="TreeGrafter"/>
</dbReference>
<dbReference type="GO" id="GO:0045004">
    <property type="term" value="P:DNA replication proofreading"/>
    <property type="evidence" value="ECO:0007669"/>
    <property type="project" value="TreeGrafter"/>
</dbReference>
<reference evidence="5" key="1">
    <citation type="submission" date="2019-10" db="EMBL/GenBank/DDBJ databases">
        <title>Streptomyces sp. nov., a novel actinobacterium isolated from alkaline environment.</title>
        <authorList>
            <person name="Golinska P."/>
        </authorList>
    </citation>
    <scope>NUCLEOTIDE SEQUENCE [LARGE SCALE GENOMIC DNA]</scope>
    <source>
        <strain evidence="5">DSM 42108</strain>
    </source>
</reference>
<sequence length="669" mass="71490">MHAARSRKGIESYLRHLATVTGEGEEVLAVALGRHERIDTLAAVTDRRLILLSHRWGAPSVVPIPREAIAQVRQQAGLLHAALTVLPAGPPGTPPLEVTHLDRNDARTIADALLRTAPVAPPPTGPFTPVGATGSGPSHASPFPPSGVGHPPVSPGPVPVPVPAYGPPPGAAAPGPVTPVTPATPPTGGPLGGKPDDERRPADRRYVVLDCETTGLNAAQGDRIVSLALVTVDGGRVVDRWSSLCNPERDTGAVHIHGIDNATARRAPLFPALVPEILRRLDGETVAAHNVGFDLFFLASELERAGVPWRPGRVLDTLDLAQRFMPRLRNHRLATCAKALGIPHHAHRADSDAEVTTALLLHLLDRAEEEGHADPASLTVPGIRVLRRARRRSLRCDAEAPALSRRHRDAHRTVEAWPESTAVWRQALGTLQREDCPEAGRLLARFGVRKAGSPDPADGPVADEALRTAIDLHLAGGVPDRDDLRYAMEGLARADAERRTPERLLALFPEPAATIARLPGCGDCAPCEAGGRCVTGSPAAALVSHFTEAGQRADMEELARYLPLIHEAGERTVLGRAARHVGQAREKAGREDEAAELWRWAVDRGARDGVLLNRLSMHHERRRKDDAAALAICELALDGPLDGGGSSAREAIEKRAERCRKRLARAASS</sequence>
<comment type="caution">
    <text evidence="4">The sequence shown here is derived from an EMBL/GenBank/DDBJ whole genome shotgun (WGS) entry which is preliminary data.</text>
</comment>
<proteinExistence type="predicted"/>
<accession>A0A7W3T4T1</accession>
<evidence type="ECO:0000256" key="2">
    <source>
        <dbReference type="SAM" id="MobiDB-lite"/>
    </source>
</evidence>
<dbReference type="Gene3D" id="3.30.420.10">
    <property type="entry name" value="Ribonuclease H-like superfamily/Ribonuclease H"/>
    <property type="match status" value="1"/>
</dbReference>
<dbReference type="PANTHER" id="PTHR30231:SF41">
    <property type="entry name" value="DNA POLYMERASE III SUBUNIT EPSILON"/>
    <property type="match status" value="1"/>
</dbReference>
<name>A0A7W3T4T1_9ACTN</name>
<dbReference type="FunFam" id="3.30.420.10:FF:000045">
    <property type="entry name" value="3'-5' exonuclease DinG"/>
    <property type="match status" value="1"/>
</dbReference>
<evidence type="ECO:0000259" key="3">
    <source>
        <dbReference type="SMART" id="SM00479"/>
    </source>
</evidence>
<feature type="compositionally biased region" description="Pro residues" evidence="2">
    <location>
        <begin position="152"/>
        <end position="188"/>
    </location>
</feature>
<keyword evidence="5" id="KW-1185">Reference proteome</keyword>
<evidence type="ECO:0000256" key="1">
    <source>
        <dbReference type="ARBA" id="ARBA00022839"/>
    </source>
</evidence>
<dbReference type="GO" id="GO:0003676">
    <property type="term" value="F:nucleic acid binding"/>
    <property type="evidence" value="ECO:0007669"/>
    <property type="project" value="InterPro"/>
</dbReference>
<dbReference type="PANTHER" id="PTHR30231">
    <property type="entry name" value="DNA POLYMERASE III SUBUNIT EPSILON"/>
    <property type="match status" value="1"/>
</dbReference>
<keyword evidence="1" id="KW-0269">Exonuclease</keyword>
<dbReference type="InterPro" id="IPR013520">
    <property type="entry name" value="Ribonucl_H"/>
</dbReference>
<feature type="domain" description="Exonuclease" evidence="3">
    <location>
        <begin position="205"/>
        <end position="369"/>
    </location>
</feature>
<keyword evidence="1" id="KW-0540">Nuclease</keyword>
<dbReference type="InterPro" id="IPR012337">
    <property type="entry name" value="RNaseH-like_sf"/>
</dbReference>
<evidence type="ECO:0000313" key="4">
    <source>
        <dbReference type="EMBL" id="MBB0230965.1"/>
    </source>
</evidence>
<dbReference type="SMART" id="SM00479">
    <property type="entry name" value="EXOIII"/>
    <property type="match status" value="1"/>
</dbReference>
<dbReference type="Pfam" id="PF00929">
    <property type="entry name" value="RNase_T"/>
    <property type="match status" value="1"/>
</dbReference>
<feature type="region of interest" description="Disordered" evidence="2">
    <location>
        <begin position="117"/>
        <end position="201"/>
    </location>
</feature>
<organism evidence="4 5">
    <name type="scientific">Streptomyces calidiresistens</name>
    <dbReference type="NCBI Taxonomy" id="1485586"/>
    <lineage>
        <taxon>Bacteria</taxon>
        <taxon>Bacillati</taxon>
        <taxon>Actinomycetota</taxon>
        <taxon>Actinomycetes</taxon>
        <taxon>Kitasatosporales</taxon>
        <taxon>Streptomycetaceae</taxon>
        <taxon>Streptomyces</taxon>
    </lineage>
</organism>
<evidence type="ECO:0000313" key="5">
    <source>
        <dbReference type="Proteomes" id="UP000530234"/>
    </source>
</evidence>
<keyword evidence="1" id="KW-0378">Hydrolase</keyword>
<dbReference type="CDD" id="cd06127">
    <property type="entry name" value="DEDDh"/>
    <property type="match status" value="1"/>
</dbReference>
<dbReference type="Proteomes" id="UP000530234">
    <property type="component" value="Unassembled WGS sequence"/>
</dbReference>
<dbReference type="InterPro" id="IPR036397">
    <property type="entry name" value="RNaseH_sf"/>
</dbReference>
<dbReference type="AlphaFoldDB" id="A0A7W3T4T1"/>